<dbReference type="PANTHER" id="PTHR37820:SF1">
    <property type="entry name" value="CELL DIVISION PROTEIN FTSQ"/>
    <property type="match status" value="1"/>
</dbReference>
<name>A0A9Q4GIS6_9CORY</name>
<dbReference type="PANTHER" id="PTHR37820">
    <property type="entry name" value="CELL DIVISION PROTEIN DIVIB"/>
    <property type="match status" value="1"/>
</dbReference>
<evidence type="ECO:0000256" key="7">
    <source>
        <dbReference type="ARBA" id="ARBA00023306"/>
    </source>
</evidence>
<gene>
    <name evidence="10" type="ORF">OS129_00715</name>
</gene>
<keyword evidence="2" id="KW-1003">Cell membrane</keyword>
<evidence type="ECO:0000256" key="6">
    <source>
        <dbReference type="ARBA" id="ARBA00023136"/>
    </source>
</evidence>
<reference evidence="10" key="1">
    <citation type="submission" date="2022-11" db="EMBL/GenBank/DDBJ databases">
        <title>Corynebacterium sp. isolated from Penguins.</title>
        <authorList>
            <person name="Sedlar K."/>
            <person name="Svec P."/>
        </authorList>
    </citation>
    <scope>NUCLEOTIDE SEQUENCE</scope>
    <source>
        <strain evidence="10">P7374</strain>
    </source>
</reference>
<evidence type="ECO:0000256" key="8">
    <source>
        <dbReference type="SAM" id="Phobius"/>
    </source>
</evidence>
<proteinExistence type="predicted"/>
<evidence type="ECO:0000256" key="5">
    <source>
        <dbReference type="ARBA" id="ARBA00022989"/>
    </source>
</evidence>
<keyword evidence="7" id="KW-0131">Cell cycle</keyword>
<keyword evidence="5 8" id="KW-1133">Transmembrane helix</keyword>
<keyword evidence="6 8" id="KW-0472">Membrane</keyword>
<evidence type="ECO:0000256" key="4">
    <source>
        <dbReference type="ARBA" id="ARBA00022692"/>
    </source>
</evidence>
<feature type="transmembrane region" description="Helical" evidence="8">
    <location>
        <begin position="7"/>
        <end position="25"/>
    </location>
</feature>
<accession>A0A9Q4GIS6</accession>
<dbReference type="AlphaFoldDB" id="A0A9Q4GIS6"/>
<evidence type="ECO:0000313" key="11">
    <source>
        <dbReference type="Proteomes" id="UP001071478"/>
    </source>
</evidence>
<keyword evidence="3" id="KW-0132">Cell division</keyword>
<dbReference type="InterPro" id="IPR005548">
    <property type="entry name" value="Cell_div_FtsQ/DivIB_C"/>
</dbReference>
<comment type="caution">
    <text evidence="10">The sequence shown here is derived from an EMBL/GenBank/DDBJ whole genome shotgun (WGS) entry which is preliminary data.</text>
</comment>
<dbReference type="Proteomes" id="UP001071478">
    <property type="component" value="Unassembled WGS sequence"/>
</dbReference>
<evidence type="ECO:0000256" key="1">
    <source>
        <dbReference type="ARBA" id="ARBA00004370"/>
    </source>
</evidence>
<dbReference type="GO" id="GO:0051301">
    <property type="term" value="P:cell division"/>
    <property type="evidence" value="ECO:0007669"/>
    <property type="project" value="UniProtKB-KW"/>
</dbReference>
<dbReference type="InterPro" id="IPR013685">
    <property type="entry name" value="POTRA_FtsQ_type"/>
</dbReference>
<dbReference type="Pfam" id="PF03799">
    <property type="entry name" value="FtsQ_DivIB_C"/>
    <property type="match status" value="1"/>
</dbReference>
<keyword evidence="4 8" id="KW-0812">Transmembrane</keyword>
<evidence type="ECO:0000256" key="2">
    <source>
        <dbReference type="ARBA" id="ARBA00022475"/>
    </source>
</evidence>
<sequence length="218" mass="23550">MKNRISWILGVTVLLVSVGLLVWFVPVAKVGEVTVTGAGRTDGEEIVAATGIVTGANMVRVDAGRAARDVAALPWVERARVERHFPGTVSVEVTEREAVLYATRSDGDHLIDATGLPFIIDAPPVGAVEITGTREDDRELFSGVAEIIASLDERLRSQIVRVDAPGPYEITLVLMDGREVYWGAPERNHDKARAAAAALSREGRVYNVSDPVQVTVRQ</sequence>
<dbReference type="RefSeq" id="WP_248167040.1">
    <property type="nucleotide sequence ID" value="NZ_JALNJA010000001.1"/>
</dbReference>
<comment type="subcellular location">
    <subcellularLocation>
        <location evidence="1">Membrane</location>
    </subcellularLocation>
</comment>
<dbReference type="PROSITE" id="PS51779">
    <property type="entry name" value="POTRA"/>
    <property type="match status" value="1"/>
</dbReference>
<dbReference type="Gene3D" id="3.10.20.310">
    <property type="entry name" value="membrane protein fhac"/>
    <property type="match status" value="1"/>
</dbReference>
<dbReference type="Pfam" id="PF08478">
    <property type="entry name" value="POTRA_1"/>
    <property type="match status" value="1"/>
</dbReference>
<evidence type="ECO:0000259" key="9">
    <source>
        <dbReference type="PROSITE" id="PS51779"/>
    </source>
</evidence>
<protein>
    <submittedName>
        <fullName evidence="10">FtsQ-type POTRA domain-containing protein</fullName>
    </submittedName>
</protein>
<evidence type="ECO:0000313" key="10">
    <source>
        <dbReference type="EMBL" id="MCX7467404.1"/>
    </source>
</evidence>
<organism evidence="10 11">
    <name type="scientific">Corynebacterium pygosceleis</name>
    <dbReference type="NCBI Taxonomy" id="2800406"/>
    <lineage>
        <taxon>Bacteria</taxon>
        <taxon>Bacillati</taxon>
        <taxon>Actinomycetota</taxon>
        <taxon>Actinomycetes</taxon>
        <taxon>Mycobacteriales</taxon>
        <taxon>Corynebacteriaceae</taxon>
        <taxon>Corynebacterium</taxon>
    </lineage>
</organism>
<dbReference type="EMBL" id="JAPMKU010000001">
    <property type="protein sequence ID" value="MCX7467404.1"/>
    <property type="molecule type" value="Genomic_DNA"/>
</dbReference>
<dbReference type="GO" id="GO:0005886">
    <property type="term" value="C:plasma membrane"/>
    <property type="evidence" value="ECO:0007669"/>
    <property type="project" value="TreeGrafter"/>
</dbReference>
<feature type="domain" description="POTRA" evidence="9">
    <location>
        <begin position="28"/>
        <end position="96"/>
    </location>
</feature>
<evidence type="ECO:0000256" key="3">
    <source>
        <dbReference type="ARBA" id="ARBA00022618"/>
    </source>
</evidence>
<dbReference type="InterPro" id="IPR034746">
    <property type="entry name" value="POTRA"/>
</dbReference>
<dbReference type="InterPro" id="IPR050487">
    <property type="entry name" value="FtsQ_DivIB"/>
</dbReference>